<dbReference type="GO" id="GO:0032581">
    <property type="term" value="P:ER-dependent peroxisome organization"/>
    <property type="evidence" value="ECO:0007669"/>
    <property type="project" value="EnsemblFungi"/>
</dbReference>
<dbReference type="GO" id="GO:0045033">
    <property type="term" value="P:peroxisome inheritance"/>
    <property type="evidence" value="ECO:0007669"/>
    <property type="project" value="EnsemblFungi"/>
</dbReference>
<dbReference type="PANTHER" id="PTHR28080">
    <property type="entry name" value="PEROXISOMAL BIOGENESIS FACTOR 3"/>
    <property type="match status" value="1"/>
</dbReference>
<keyword evidence="7" id="KW-1185">Reference proteome</keyword>
<name>G8BSN7_TETPH</name>
<keyword evidence="5" id="KW-0812">Transmembrane</keyword>
<dbReference type="PANTHER" id="PTHR28080:SF1">
    <property type="entry name" value="PEROXISOMAL BIOGENESIS FACTOR 3"/>
    <property type="match status" value="1"/>
</dbReference>
<gene>
    <name evidence="6" type="primary">TPHA0D02200</name>
    <name evidence="6" type="ordered locus">TPHA_0D02200</name>
</gene>
<sequence length="516" mass="58867">MNNKNIKQISFLQRNRKRFITAAALSTVIFATGSIFLYFLKSWLYKQQLKITEQHFIREQIKRRFTQTQHDSLIVLYELLPVFVLILAKDYNLDELVIALRDKKLKKSQISAEKNATVEDGNVAGTSGSSIPGGTISEVTVDTNLPPYNLTLGDSQLESSEKYADFTKAQLWHELQLKSLVKLITISYTISSLFLLTRLQLNILTRREYLATAVNIAIEQENAKQKNNSISNSVFNWFSGFIYKSPDDNKDKLSSEGENIEAADSKTKLMYINEQAFLSTSWWILNNGYLVFSELATRKVDEYFSNYNPKDTLSLMEFSNNMSNIFHSINKELFTNNISEIETSQPINNISDIFLPEDSKIDYMLQRTMDENSLKELSSDSLILSQLLSETAEYLNDKSSIISLELLLNESFQFIMNEIENSVLSKIKKSNKKVNNETVENDATQESDIKNKKVQLALIAMAGKDCCTKMLINNNDLVPFRNTTSTQTVKNEYLKRLDTVTSLNDLSASVYGKVDF</sequence>
<evidence type="ECO:0000256" key="4">
    <source>
        <dbReference type="ARBA" id="ARBA00032508"/>
    </source>
</evidence>
<protein>
    <recommendedName>
        <fullName evidence="4">Peroxin-3</fullName>
    </recommendedName>
</protein>
<evidence type="ECO:0000313" key="6">
    <source>
        <dbReference type="EMBL" id="CCE62858.1"/>
    </source>
</evidence>
<dbReference type="GO" id="GO:0005778">
    <property type="term" value="C:peroxisomal membrane"/>
    <property type="evidence" value="ECO:0007669"/>
    <property type="project" value="UniProtKB-SubCell"/>
</dbReference>
<dbReference type="GO" id="GO:0005783">
    <property type="term" value="C:endoplasmic reticulum"/>
    <property type="evidence" value="ECO:0007669"/>
    <property type="project" value="EnsemblFungi"/>
</dbReference>
<evidence type="ECO:0000256" key="1">
    <source>
        <dbReference type="ARBA" id="ARBA00004549"/>
    </source>
</evidence>
<comment type="similarity">
    <text evidence="2">Belongs to the peroxin-3 family.</text>
</comment>
<dbReference type="AlphaFoldDB" id="G8BSN7"/>
<reference evidence="6 7" key="1">
    <citation type="journal article" date="2011" name="Proc. Natl. Acad. Sci. U.S.A.">
        <title>Evolutionary erosion of yeast sex chromosomes by mating-type switching accidents.</title>
        <authorList>
            <person name="Gordon J.L."/>
            <person name="Armisen D."/>
            <person name="Proux-Wera E."/>
            <person name="Oheigeartaigh S.S."/>
            <person name="Byrne K.P."/>
            <person name="Wolfe K.H."/>
        </authorList>
    </citation>
    <scope>NUCLEOTIDE SEQUENCE [LARGE SCALE GENOMIC DNA]</scope>
    <source>
        <strain evidence="7">ATCC 24235 / CBS 4417 / NBRC 1672 / NRRL Y-8282 / UCD 70-5</strain>
    </source>
</reference>
<keyword evidence="5" id="KW-1133">Transmembrane helix</keyword>
<dbReference type="eggNOG" id="KOG4444">
    <property type="taxonomic scope" value="Eukaryota"/>
</dbReference>
<dbReference type="Pfam" id="PF04882">
    <property type="entry name" value="Peroxin-3"/>
    <property type="match status" value="1"/>
</dbReference>
<dbReference type="RefSeq" id="XP_003685292.1">
    <property type="nucleotide sequence ID" value="XM_003685244.1"/>
</dbReference>
<dbReference type="GeneID" id="11531090"/>
<dbReference type="OrthoDB" id="45930at2759"/>
<feature type="transmembrane region" description="Helical" evidence="5">
    <location>
        <begin position="20"/>
        <end position="40"/>
    </location>
</feature>
<organism evidence="6 7">
    <name type="scientific">Tetrapisispora phaffii (strain ATCC 24235 / CBS 4417 / NBRC 1672 / NRRL Y-8282 / UCD 70-5)</name>
    <name type="common">Yeast</name>
    <name type="synonym">Fabospora phaffii</name>
    <dbReference type="NCBI Taxonomy" id="1071381"/>
    <lineage>
        <taxon>Eukaryota</taxon>
        <taxon>Fungi</taxon>
        <taxon>Dikarya</taxon>
        <taxon>Ascomycota</taxon>
        <taxon>Saccharomycotina</taxon>
        <taxon>Saccharomycetes</taxon>
        <taxon>Saccharomycetales</taxon>
        <taxon>Saccharomycetaceae</taxon>
        <taxon>Tetrapisispora</taxon>
    </lineage>
</organism>
<dbReference type="KEGG" id="tpf:TPHA_0D02200"/>
<evidence type="ECO:0000256" key="3">
    <source>
        <dbReference type="ARBA" id="ARBA00023140"/>
    </source>
</evidence>
<dbReference type="OMA" id="WLYKQQL"/>
<dbReference type="HOGENOM" id="CLU_017002_0_0_1"/>
<dbReference type="STRING" id="1071381.G8BSN7"/>
<accession>G8BSN7</accession>
<dbReference type="EMBL" id="HE612859">
    <property type="protein sequence ID" value="CCE62858.1"/>
    <property type="molecule type" value="Genomic_DNA"/>
</dbReference>
<proteinExistence type="inferred from homology"/>
<evidence type="ECO:0000256" key="5">
    <source>
        <dbReference type="SAM" id="Phobius"/>
    </source>
</evidence>
<evidence type="ECO:0000313" key="7">
    <source>
        <dbReference type="Proteomes" id="UP000005666"/>
    </source>
</evidence>
<dbReference type="InterPro" id="IPR006966">
    <property type="entry name" value="Peroxin-3"/>
</dbReference>
<comment type="subcellular location">
    <subcellularLocation>
        <location evidence="1">Peroxisome membrane</location>
        <topology evidence="1">Single-pass membrane protein</topology>
    </subcellularLocation>
</comment>
<dbReference type="GO" id="GO:0030674">
    <property type="term" value="F:protein-macromolecule adaptor activity"/>
    <property type="evidence" value="ECO:0007669"/>
    <property type="project" value="EnsemblFungi"/>
</dbReference>
<evidence type="ECO:0000256" key="2">
    <source>
        <dbReference type="ARBA" id="ARBA00008933"/>
    </source>
</evidence>
<keyword evidence="5" id="KW-0472">Membrane</keyword>
<keyword evidence="3" id="KW-0576">Peroxisome</keyword>
<dbReference type="GO" id="GO:0045046">
    <property type="term" value="P:protein import into peroxisome membrane"/>
    <property type="evidence" value="ECO:0007669"/>
    <property type="project" value="EnsemblFungi"/>
</dbReference>
<dbReference type="Proteomes" id="UP000005666">
    <property type="component" value="Chromosome 4"/>
</dbReference>